<dbReference type="InterPro" id="IPR000774">
    <property type="entry name" value="PPIase_FKBP_N"/>
</dbReference>
<evidence type="ECO:0000256" key="2">
    <source>
        <dbReference type="ARBA" id="ARBA00013194"/>
    </source>
</evidence>
<dbReference type="AlphaFoldDB" id="T1A494"/>
<evidence type="ECO:0000256" key="1">
    <source>
        <dbReference type="ARBA" id="ARBA00000971"/>
    </source>
</evidence>
<keyword evidence="4 6" id="KW-0413">Isomerase</keyword>
<dbReference type="PANTHER" id="PTHR43811">
    <property type="entry name" value="FKBP-TYPE PEPTIDYL-PROLYL CIS-TRANS ISOMERASE FKPA"/>
    <property type="match status" value="1"/>
</dbReference>
<dbReference type="Gene3D" id="1.10.287.460">
    <property type="entry name" value="Peptidyl-prolyl cis-trans isomerase, FKBP-type, N-terminal domain"/>
    <property type="match status" value="1"/>
</dbReference>
<protein>
    <recommendedName>
        <fullName evidence="2">peptidylprolyl isomerase</fullName>
        <ecNumber evidence="2">5.2.1.8</ecNumber>
    </recommendedName>
</protein>
<reference evidence="6" key="2">
    <citation type="journal article" date="2014" name="ISME J.">
        <title>Microbial stratification in low pH oxic and suboxic macroscopic growths along an acid mine drainage.</title>
        <authorList>
            <person name="Mendez-Garcia C."/>
            <person name="Mesa V."/>
            <person name="Sprenger R.R."/>
            <person name="Richter M."/>
            <person name="Diez M.S."/>
            <person name="Solano J."/>
            <person name="Bargiela R."/>
            <person name="Golyshina O.V."/>
            <person name="Manteca A."/>
            <person name="Ramos J.L."/>
            <person name="Gallego J.R."/>
            <person name="Llorente I."/>
            <person name="Martins Dos Santos V.A."/>
            <person name="Jensen O.N."/>
            <person name="Pelaez A.I."/>
            <person name="Sanchez J."/>
            <person name="Ferrer M."/>
        </authorList>
    </citation>
    <scope>NUCLEOTIDE SEQUENCE</scope>
</reference>
<proteinExistence type="predicted"/>
<organism evidence="6">
    <name type="scientific">mine drainage metagenome</name>
    <dbReference type="NCBI Taxonomy" id="410659"/>
    <lineage>
        <taxon>unclassified sequences</taxon>
        <taxon>metagenomes</taxon>
        <taxon>ecological metagenomes</taxon>
    </lineage>
</organism>
<dbReference type="InterPro" id="IPR046357">
    <property type="entry name" value="PPIase_dom_sf"/>
</dbReference>
<dbReference type="Pfam" id="PF00254">
    <property type="entry name" value="FKBP_C"/>
    <property type="match status" value="1"/>
</dbReference>
<dbReference type="Gene3D" id="3.10.50.40">
    <property type="match status" value="1"/>
</dbReference>
<dbReference type="GO" id="GO:0003755">
    <property type="term" value="F:peptidyl-prolyl cis-trans isomerase activity"/>
    <property type="evidence" value="ECO:0007669"/>
    <property type="project" value="UniProtKB-KW"/>
</dbReference>
<dbReference type="PROSITE" id="PS50059">
    <property type="entry name" value="FKBP_PPIASE"/>
    <property type="match status" value="1"/>
</dbReference>
<name>T1A494_9ZZZZ</name>
<dbReference type="Pfam" id="PF01346">
    <property type="entry name" value="FKBP_N"/>
    <property type="match status" value="1"/>
</dbReference>
<dbReference type="InterPro" id="IPR001179">
    <property type="entry name" value="PPIase_FKBP_dom"/>
</dbReference>
<dbReference type="PANTHER" id="PTHR43811:SF19">
    <property type="entry name" value="39 KDA FK506-BINDING NUCLEAR PROTEIN"/>
    <property type="match status" value="1"/>
</dbReference>
<gene>
    <name evidence="6" type="ORF">B1B_10913</name>
</gene>
<dbReference type="SUPFAM" id="SSF54534">
    <property type="entry name" value="FKBP-like"/>
    <property type="match status" value="1"/>
</dbReference>
<keyword evidence="3" id="KW-0697">Rotamase</keyword>
<evidence type="ECO:0000256" key="4">
    <source>
        <dbReference type="ARBA" id="ARBA00023235"/>
    </source>
</evidence>
<dbReference type="InterPro" id="IPR036944">
    <property type="entry name" value="PPIase_FKBP_N_sf"/>
</dbReference>
<evidence type="ECO:0000313" key="6">
    <source>
        <dbReference type="EMBL" id="EQD51718.1"/>
    </source>
</evidence>
<dbReference type="GO" id="GO:0006457">
    <property type="term" value="P:protein folding"/>
    <property type="evidence" value="ECO:0007669"/>
    <property type="project" value="InterPro"/>
</dbReference>
<evidence type="ECO:0000256" key="3">
    <source>
        <dbReference type="ARBA" id="ARBA00023110"/>
    </source>
</evidence>
<comment type="caution">
    <text evidence="6">The sequence shown here is derived from an EMBL/GenBank/DDBJ whole genome shotgun (WGS) entry which is preliminary data.</text>
</comment>
<reference evidence="6" key="1">
    <citation type="submission" date="2013-08" db="EMBL/GenBank/DDBJ databases">
        <authorList>
            <person name="Mendez C."/>
            <person name="Richter M."/>
            <person name="Ferrer M."/>
            <person name="Sanchez J."/>
        </authorList>
    </citation>
    <scope>NUCLEOTIDE SEQUENCE</scope>
</reference>
<sequence length="251" mass="26729">MRKLAPMAVLALIPFLPLVVAAQQTPAPANGASASAPAAVAPTPVNRDQLSYAIGFEVGSNLAGNKVDVDIKRVIQGLQDAYAKETPAVPVANMRAQLAGLQQRLRAQALANYKKVAANNLQQSEAFMAANKAKPGVITLPDGIEYRVLESGTGTQHPIGTSKVTLHYRASLPNGSEFASSYATGKPITFQVDKMIRGWQAILPRMVVGDRWQVFVPPQLAFGPVGQPPRVGPNMAVVFELKLLKIDNSGK</sequence>
<comment type="catalytic activity">
    <reaction evidence="1">
        <text>[protein]-peptidylproline (omega=180) = [protein]-peptidylproline (omega=0)</text>
        <dbReference type="Rhea" id="RHEA:16237"/>
        <dbReference type="Rhea" id="RHEA-COMP:10747"/>
        <dbReference type="Rhea" id="RHEA-COMP:10748"/>
        <dbReference type="ChEBI" id="CHEBI:83833"/>
        <dbReference type="ChEBI" id="CHEBI:83834"/>
        <dbReference type="EC" id="5.2.1.8"/>
    </reaction>
</comment>
<feature type="domain" description="PPIase FKBP-type" evidence="5">
    <location>
        <begin position="161"/>
        <end position="247"/>
    </location>
</feature>
<dbReference type="EC" id="5.2.1.8" evidence="2"/>
<accession>T1A494</accession>
<evidence type="ECO:0000259" key="5">
    <source>
        <dbReference type="PROSITE" id="PS50059"/>
    </source>
</evidence>
<dbReference type="EMBL" id="AUZY01007050">
    <property type="protein sequence ID" value="EQD51718.1"/>
    <property type="molecule type" value="Genomic_DNA"/>
</dbReference>